<evidence type="ECO:0000313" key="3">
    <source>
        <dbReference type="Proteomes" id="UP001281656"/>
    </source>
</evidence>
<gene>
    <name evidence="2" type="ORF">P8V03_08305</name>
</gene>
<feature type="transmembrane region" description="Helical" evidence="1">
    <location>
        <begin position="80"/>
        <end position="98"/>
    </location>
</feature>
<dbReference type="EMBL" id="JARUJP010000007">
    <property type="protein sequence ID" value="MDW8801159.1"/>
    <property type="molecule type" value="Genomic_DNA"/>
</dbReference>
<sequence length="222" mass="26262">MKRLKDNIFPLMLMLLIPLVNIFYGYINNPRRGTHSLVTDLDRSIPFIKAFIIPYLIWYPFIILTLIYLCIYYRETYYKTISTIIIGMLLSYLVYFFFQTTVPRPILTENDSLTEVVKFVYKTDNPFNCFPSIHVLTSYAMIRGVRKSSCSKLTIKLTIYLTAILIILSTEFVKQHVILDIFSAILLTDGIYRTIDNLTTKRCLVWKKKQFWSWMTKKKLEI</sequence>
<accession>A0ABU4JSP0</accession>
<protein>
    <submittedName>
        <fullName evidence="2">Phosphatase PAP2 family protein</fullName>
    </submittedName>
</protein>
<evidence type="ECO:0000313" key="2">
    <source>
        <dbReference type="EMBL" id="MDW8801159.1"/>
    </source>
</evidence>
<organism evidence="2 3">
    <name type="scientific">Clostridium tanneri</name>
    <dbReference type="NCBI Taxonomy" id="3037988"/>
    <lineage>
        <taxon>Bacteria</taxon>
        <taxon>Bacillati</taxon>
        <taxon>Bacillota</taxon>
        <taxon>Clostridia</taxon>
        <taxon>Eubacteriales</taxon>
        <taxon>Clostridiaceae</taxon>
        <taxon>Clostridium</taxon>
    </lineage>
</organism>
<reference evidence="2 3" key="1">
    <citation type="submission" date="2023-04" db="EMBL/GenBank/DDBJ databases">
        <title>Clostridium tannerae sp. nov., isolated from the fecal material of an alpaca.</title>
        <authorList>
            <person name="Miller S."/>
            <person name="Hendry M."/>
            <person name="King J."/>
            <person name="Sankaranarayanan K."/>
            <person name="Lawson P.A."/>
        </authorList>
    </citation>
    <scope>NUCLEOTIDE SEQUENCE [LARGE SCALE GENOMIC DNA]</scope>
    <source>
        <strain evidence="2 3">A1-XYC3</strain>
    </source>
</reference>
<name>A0ABU4JSP0_9CLOT</name>
<feature type="transmembrane region" description="Helical" evidence="1">
    <location>
        <begin position="47"/>
        <end position="73"/>
    </location>
</feature>
<evidence type="ECO:0000256" key="1">
    <source>
        <dbReference type="SAM" id="Phobius"/>
    </source>
</evidence>
<feature type="transmembrane region" description="Helical" evidence="1">
    <location>
        <begin position="7"/>
        <end position="27"/>
    </location>
</feature>
<comment type="caution">
    <text evidence="2">The sequence shown here is derived from an EMBL/GenBank/DDBJ whole genome shotgun (WGS) entry which is preliminary data.</text>
</comment>
<keyword evidence="3" id="KW-1185">Reference proteome</keyword>
<keyword evidence="1" id="KW-0472">Membrane</keyword>
<dbReference type="SUPFAM" id="SSF48317">
    <property type="entry name" value="Acid phosphatase/Vanadium-dependent haloperoxidase"/>
    <property type="match status" value="1"/>
</dbReference>
<dbReference type="Proteomes" id="UP001281656">
    <property type="component" value="Unassembled WGS sequence"/>
</dbReference>
<keyword evidence="1" id="KW-0812">Transmembrane</keyword>
<dbReference type="RefSeq" id="WP_318797835.1">
    <property type="nucleotide sequence ID" value="NZ_JARUJP010000007.1"/>
</dbReference>
<dbReference type="InterPro" id="IPR036938">
    <property type="entry name" value="PAP2/HPO_sf"/>
</dbReference>
<keyword evidence="1" id="KW-1133">Transmembrane helix</keyword>
<proteinExistence type="predicted"/>